<accession>A0A3N4KPR6</accession>
<feature type="compositionally biased region" description="Low complexity" evidence="1">
    <location>
        <begin position="368"/>
        <end position="403"/>
    </location>
</feature>
<dbReference type="InterPro" id="IPR018535">
    <property type="entry name" value="DUF1996"/>
</dbReference>
<dbReference type="STRING" id="1392247.A0A3N4KPR6"/>
<sequence length="496" mass="53794">MSKMLLSQLTVLSLLALEASAFWRLPCRQSLTVERIDPLTHFGAVSEHVHTIHGGNKFSQSATEALLLESTCTSCQVKQDLSAYWTPQLYFQDEAGMFNKVNQTGGMLVYYLPRGDDVQAFPPGFRMIAGDPKLRSFPYPTVEKSLWTASDRTEAALRQKAVGFNCLNYAEPAKAALGLRKMPDNMAADCTDGLRAEVFFPSCWNGEDHDSDNHRDHMRYPSLMDDGTCPEGFETRLVSLFFETIWNVAAFNGQAGTFVFSSGDPLGYGYHGDFMNAWDVDILQKAIDKCTSLSGVIEECDVFDLYTEDEMHQCTIKPSINEDVEGPLAAIPGCNAVTYGPEDAPDGGCPTDEENDLTDDPTSPPPTGTATATATSTKSTSSSTESSYSSPTSSAVYGGAPDFDAGEDDGEGYYGSHSYGYGYEPSKAVDAVDSSVTAESTPAKGDNYVDPNVEVVVVTVTTYTTASPTTVTVHVQPTKAAYRKRHFHGRHAGHGL</sequence>
<dbReference type="InParanoid" id="A0A3N4KPR6"/>
<feature type="region of interest" description="Disordered" evidence="1">
    <location>
        <begin position="335"/>
        <end position="411"/>
    </location>
</feature>
<dbReference type="Proteomes" id="UP000277580">
    <property type="component" value="Unassembled WGS sequence"/>
</dbReference>
<dbReference type="AlphaFoldDB" id="A0A3N4KPR6"/>
<feature type="signal peptide" evidence="2">
    <location>
        <begin position="1"/>
        <end position="21"/>
    </location>
</feature>
<evidence type="ECO:0000259" key="3">
    <source>
        <dbReference type="Pfam" id="PF09362"/>
    </source>
</evidence>
<dbReference type="EMBL" id="ML119128">
    <property type="protein sequence ID" value="RPB12593.1"/>
    <property type="molecule type" value="Genomic_DNA"/>
</dbReference>
<evidence type="ECO:0000256" key="2">
    <source>
        <dbReference type="SAM" id="SignalP"/>
    </source>
</evidence>
<dbReference type="PANTHER" id="PTHR43662">
    <property type="match status" value="1"/>
</dbReference>
<protein>
    <recommendedName>
        <fullName evidence="3">DUF1996 domain-containing protein</fullName>
    </recommendedName>
</protein>
<evidence type="ECO:0000313" key="4">
    <source>
        <dbReference type="EMBL" id="RPB12593.1"/>
    </source>
</evidence>
<evidence type="ECO:0000256" key="1">
    <source>
        <dbReference type="SAM" id="MobiDB-lite"/>
    </source>
</evidence>
<dbReference type="Pfam" id="PF09362">
    <property type="entry name" value="DUF1996"/>
    <property type="match status" value="1"/>
</dbReference>
<name>A0A3N4KPR6_9PEZI</name>
<reference evidence="4 5" key="1">
    <citation type="journal article" date="2018" name="Nat. Ecol. Evol.">
        <title>Pezizomycetes genomes reveal the molecular basis of ectomycorrhizal truffle lifestyle.</title>
        <authorList>
            <person name="Murat C."/>
            <person name="Payen T."/>
            <person name="Noel B."/>
            <person name="Kuo A."/>
            <person name="Morin E."/>
            <person name="Chen J."/>
            <person name="Kohler A."/>
            <person name="Krizsan K."/>
            <person name="Balestrini R."/>
            <person name="Da Silva C."/>
            <person name="Montanini B."/>
            <person name="Hainaut M."/>
            <person name="Levati E."/>
            <person name="Barry K.W."/>
            <person name="Belfiori B."/>
            <person name="Cichocki N."/>
            <person name="Clum A."/>
            <person name="Dockter R.B."/>
            <person name="Fauchery L."/>
            <person name="Guy J."/>
            <person name="Iotti M."/>
            <person name="Le Tacon F."/>
            <person name="Lindquist E.A."/>
            <person name="Lipzen A."/>
            <person name="Malagnac F."/>
            <person name="Mello A."/>
            <person name="Molinier V."/>
            <person name="Miyauchi S."/>
            <person name="Poulain J."/>
            <person name="Riccioni C."/>
            <person name="Rubini A."/>
            <person name="Sitrit Y."/>
            <person name="Splivallo R."/>
            <person name="Traeger S."/>
            <person name="Wang M."/>
            <person name="Zifcakova L."/>
            <person name="Wipf D."/>
            <person name="Zambonelli A."/>
            <person name="Paolocci F."/>
            <person name="Nowrousian M."/>
            <person name="Ottonello S."/>
            <person name="Baldrian P."/>
            <person name="Spatafora J.W."/>
            <person name="Henrissat B."/>
            <person name="Nagy L.G."/>
            <person name="Aury J.M."/>
            <person name="Wincker P."/>
            <person name="Grigoriev I.V."/>
            <person name="Bonfante P."/>
            <person name="Martin F.M."/>
        </authorList>
    </citation>
    <scope>NUCLEOTIDE SEQUENCE [LARGE SCALE GENOMIC DNA]</scope>
    <source>
        <strain evidence="4 5">CCBAS932</strain>
    </source>
</reference>
<organism evidence="4 5">
    <name type="scientific">Morchella conica CCBAS932</name>
    <dbReference type="NCBI Taxonomy" id="1392247"/>
    <lineage>
        <taxon>Eukaryota</taxon>
        <taxon>Fungi</taxon>
        <taxon>Dikarya</taxon>
        <taxon>Ascomycota</taxon>
        <taxon>Pezizomycotina</taxon>
        <taxon>Pezizomycetes</taxon>
        <taxon>Pezizales</taxon>
        <taxon>Morchellaceae</taxon>
        <taxon>Morchella</taxon>
    </lineage>
</organism>
<keyword evidence="2" id="KW-0732">Signal</keyword>
<evidence type="ECO:0000313" key="5">
    <source>
        <dbReference type="Proteomes" id="UP000277580"/>
    </source>
</evidence>
<keyword evidence="5" id="KW-1185">Reference proteome</keyword>
<feature type="chain" id="PRO_5018165728" description="DUF1996 domain-containing protein" evidence="2">
    <location>
        <begin position="22"/>
        <end position="496"/>
    </location>
</feature>
<dbReference type="PANTHER" id="PTHR43662:SF7">
    <property type="entry name" value="DUF1996 DOMAIN-CONTAINING PROTEIN"/>
    <property type="match status" value="1"/>
</dbReference>
<feature type="domain" description="DUF1996" evidence="3">
    <location>
        <begin position="37"/>
        <end position="278"/>
    </location>
</feature>
<gene>
    <name evidence="4" type="ORF">P167DRAFT_545487</name>
</gene>
<proteinExistence type="predicted"/>
<dbReference type="OrthoDB" id="74764at2759"/>